<dbReference type="HAMAP" id="MF_00605">
    <property type="entry name" value="TrmD"/>
    <property type="match status" value="1"/>
</dbReference>
<evidence type="ECO:0000256" key="8">
    <source>
        <dbReference type="ARBA" id="ARBA00022603"/>
    </source>
</evidence>
<dbReference type="Pfam" id="PF01245">
    <property type="entry name" value="Ribosomal_L19"/>
    <property type="match status" value="1"/>
</dbReference>
<dbReference type="SUPFAM" id="SSF75217">
    <property type="entry name" value="alpha/beta knot"/>
    <property type="match status" value="1"/>
</dbReference>
<dbReference type="GO" id="GO:0005829">
    <property type="term" value="C:cytosol"/>
    <property type="evidence" value="ECO:0007669"/>
    <property type="project" value="TreeGrafter"/>
</dbReference>
<evidence type="ECO:0000256" key="9">
    <source>
        <dbReference type="ARBA" id="ARBA00022679"/>
    </source>
</evidence>
<evidence type="ECO:0000256" key="5">
    <source>
        <dbReference type="ARBA" id="ARBA00007630"/>
    </source>
</evidence>
<evidence type="ECO:0000256" key="14">
    <source>
        <dbReference type="ARBA" id="ARBA00047783"/>
    </source>
</evidence>
<keyword evidence="10 16" id="KW-0949">S-adenosyl-L-methionine</keyword>
<dbReference type="HAMAP" id="MF_00402">
    <property type="entry name" value="Ribosomal_bL19"/>
    <property type="match status" value="1"/>
</dbReference>
<feature type="domain" description="tRNA methyltransferase TRMD/TRM10-type" evidence="18">
    <location>
        <begin position="1"/>
        <end position="219"/>
    </location>
</feature>
<dbReference type="Gene3D" id="2.30.30.790">
    <property type="match status" value="1"/>
</dbReference>
<dbReference type="PRINTS" id="PR00061">
    <property type="entry name" value="RIBOSOMALL19"/>
</dbReference>
<dbReference type="InterPro" id="IPR023148">
    <property type="entry name" value="tRNA_m1G_MeTrfase_C_sf"/>
</dbReference>
<dbReference type="CDD" id="cd18080">
    <property type="entry name" value="TrmD-like"/>
    <property type="match status" value="1"/>
</dbReference>
<evidence type="ECO:0000256" key="15">
    <source>
        <dbReference type="HAMAP-Rule" id="MF_00402"/>
    </source>
</evidence>
<dbReference type="NCBIfam" id="NF000648">
    <property type="entry name" value="PRK00026.1"/>
    <property type="match status" value="1"/>
</dbReference>
<dbReference type="GO" id="GO:0002939">
    <property type="term" value="P:tRNA N1-guanine methylation"/>
    <property type="evidence" value="ECO:0007669"/>
    <property type="project" value="TreeGrafter"/>
</dbReference>
<evidence type="ECO:0000256" key="4">
    <source>
        <dbReference type="ARBA" id="ARBA00005781"/>
    </source>
</evidence>
<dbReference type="Gene3D" id="3.40.1280.10">
    <property type="match status" value="1"/>
</dbReference>
<comment type="subcellular location">
    <subcellularLocation>
        <location evidence="3 16">Cytoplasm</location>
    </subcellularLocation>
</comment>
<comment type="function">
    <text evidence="1 15 17">This protein is located at the 30S-50S ribosomal subunit interface and may play a role in the structure and function of the aminoacyl-tRNA binding site.</text>
</comment>
<dbReference type="AlphaFoldDB" id="A0A223MA68"/>
<evidence type="ECO:0000256" key="10">
    <source>
        <dbReference type="ARBA" id="ARBA00022691"/>
    </source>
</evidence>
<dbReference type="InterPro" id="IPR002649">
    <property type="entry name" value="tRNA_m1G_MeTrfase_TrmD"/>
</dbReference>
<protein>
    <recommendedName>
        <fullName evidence="15 16">Multifunctional fusion protein</fullName>
    </recommendedName>
    <domain>
        <recommendedName>
            <fullName evidence="16">tRNA (guanine-N(1)-)-methyltransferase</fullName>
            <ecNumber evidence="16">2.1.1.228</ecNumber>
        </recommendedName>
        <alternativeName>
            <fullName evidence="16">M1G-methyltransferase</fullName>
        </alternativeName>
        <alternativeName>
            <fullName evidence="16">tRNA [GM37] methyltransferase</fullName>
        </alternativeName>
    </domain>
    <domain>
        <recommendedName>
            <fullName evidence="15">Large ribosomal subunit protein bL19</fullName>
        </recommendedName>
    </domain>
</protein>
<feature type="binding site" evidence="16">
    <location>
        <begin position="127"/>
        <end position="132"/>
    </location>
    <ligand>
        <name>S-adenosyl-L-methionine</name>
        <dbReference type="ChEBI" id="CHEBI:59789"/>
    </ligand>
</feature>
<reference evidence="19 20" key="1">
    <citation type="submission" date="2017-08" db="EMBL/GenBank/DDBJ databases">
        <title>The complete genome sequence of a Mycoplasma hyopneumoniae isolate in Korea.</title>
        <authorList>
            <person name="Han J."/>
            <person name="Lee N."/>
        </authorList>
    </citation>
    <scope>NUCLEOTIDE SEQUENCE [LARGE SCALE GENOMIC DNA]</scope>
    <source>
        <strain evidence="19 20">KM014</strain>
    </source>
</reference>
<comment type="function">
    <text evidence="2 16">Specifically methylates guanosine-37 in various tRNAs.</text>
</comment>
<dbReference type="GO" id="GO:0052906">
    <property type="term" value="F:tRNA (guanine(37)-N1)-methyltransferase activity"/>
    <property type="evidence" value="ECO:0007669"/>
    <property type="project" value="UniProtKB-UniRule"/>
</dbReference>
<keyword evidence="7 16" id="KW-0963">Cytoplasm</keyword>
<evidence type="ECO:0000256" key="7">
    <source>
        <dbReference type="ARBA" id="ARBA00022490"/>
    </source>
</evidence>
<gene>
    <name evidence="16 19" type="primary">trmD</name>
    <name evidence="15" type="synonym">rplS</name>
    <name evidence="19" type="ORF">CIB43_00561</name>
</gene>
<comment type="catalytic activity">
    <reaction evidence="14 16">
        <text>guanosine(37) in tRNA + S-adenosyl-L-methionine = N(1)-methylguanosine(37) in tRNA + S-adenosyl-L-homocysteine + H(+)</text>
        <dbReference type="Rhea" id="RHEA:36899"/>
        <dbReference type="Rhea" id="RHEA-COMP:10145"/>
        <dbReference type="Rhea" id="RHEA-COMP:10147"/>
        <dbReference type="ChEBI" id="CHEBI:15378"/>
        <dbReference type="ChEBI" id="CHEBI:57856"/>
        <dbReference type="ChEBI" id="CHEBI:59789"/>
        <dbReference type="ChEBI" id="CHEBI:73542"/>
        <dbReference type="ChEBI" id="CHEBI:74269"/>
        <dbReference type="EC" id="2.1.1.228"/>
    </reaction>
</comment>
<keyword evidence="11 16" id="KW-0819">tRNA processing</keyword>
<keyword evidence="12 15" id="KW-0689">Ribosomal protein</keyword>
<dbReference type="SUPFAM" id="SSF50104">
    <property type="entry name" value="Translation proteins SH3-like domain"/>
    <property type="match status" value="1"/>
</dbReference>
<comment type="similarity">
    <text evidence="4 15 17">Belongs to the bacterial ribosomal protein bL19 family.</text>
</comment>
<dbReference type="GO" id="GO:0003735">
    <property type="term" value="F:structural constituent of ribosome"/>
    <property type="evidence" value="ECO:0007669"/>
    <property type="project" value="InterPro"/>
</dbReference>
<dbReference type="InterPro" id="IPR008991">
    <property type="entry name" value="Translation_prot_SH3-like_sf"/>
</dbReference>
<dbReference type="Pfam" id="PF01746">
    <property type="entry name" value="tRNA_m1G_MT"/>
    <property type="match status" value="1"/>
</dbReference>
<dbReference type="InterPro" id="IPR029026">
    <property type="entry name" value="tRNA_m1G_MTases_N"/>
</dbReference>
<dbReference type="EMBL" id="CP022714">
    <property type="protein sequence ID" value="ASU14452.1"/>
    <property type="molecule type" value="Genomic_DNA"/>
</dbReference>
<organism evidence="19 20">
    <name type="scientific">Mesomycoplasma hyopneumoniae</name>
    <name type="common">Mycoplasma hyopneumoniae</name>
    <dbReference type="NCBI Taxonomy" id="2099"/>
    <lineage>
        <taxon>Bacteria</taxon>
        <taxon>Bacillati</taxon>
        <taxon>Mycoplasmatota</taxon>
        <taxon>Mycoplasmoidales</taxon>
        <taxon>Metamycoplasmataceae</taxon>
        <taxon>Mesomycoplasma</taxon>
    </lineage>
</organism>
<keyword evidence="9 16" id="KW-0808">Transferase</keyword>
<dbReference type="PANTHER" id="PTHR46417">
    <property type="entry name" value="TRNA (GUANINE-N(1)-)-METHYLTRANSFERASE"/>
    <property type="match status" value="1"/>
</dbReference>
<dbReference type="GO" id="GO:0005840">
    <property type="term" value="C:ribosome"/>
    <property type="evidence" value="ECO:0007669"/>
    <property type="project" value="UniProtKB-KW"/>
</dbReference>
<dbReference type="NCBIfam" id="TIGR00088">
    <property type="entry name" value="trmD"/>
    <property type="match status" value="1"/>
</dbReference>
<dbReference type="PANTHER" id="PTHR46417:SF1">
    <property type="entry name" value="TRNA (GUANINE-N(1)-)-METHYLTRANSFERASE"/>
    <property type="match status" value="1"/>
</dbReference>
<evidence type="ECO:0000313" key="20">
    <source>
        <dbReference type="Proteomes" id="UP000215452"/>
    </source>
</evidence>
<comment type="similarity">
    <text evidence="5 16">Belongs to the RNA methyltransferase TrmD family.</text>
</comment>
<evidence type="ECO:0000256" key="1">
    <source>
        <dbReference type="ARBA" id="ARBA00002349"/>
    </source>
</evidence>
<dbReference type="InterPro" id="IPR038657">
    <property type="entry name" value="Ribosomal_bL19_sf"/>
</dbReference>
<dbReference type="EC" id="2.1.1.228" evidence="16"/>
<evidence type="ECO:0000256" key="13">
    <source>
        <dbReference type="ARBA" id="ARBA00023274"/>
    </source>
</evidence>
<feature type="binding site" evidence="16">
    <location>
        <position position="107"/>
    </location>
    <ligand>
        <name>S-adenosyl-L-methionine</name>
        <dbReference type="ChEBI" id="CHEBI:59789"/>
    </ligand>
</feature>
<keyword evidence="13 15" id="KW-0687">Ribonucleoprotein</keyword>
<keyword evidence="8 16" id="KW-0489">Methyltransferase</keyword>
<dbReference type="InterPro" id="IPR029028">
    <property type="entry name" value="Alpha/beta_knot_MTases"/>
</dbReference>
<accession>A0A223MA68</accession>
<evidence type="ECO:0000256" key="12">
    <source>
        <dbReference type="ARBA" id="ARBA00022980"/>
    </source>
</evidence>
<dbReference type="Gene3D" id="1.10.1270.20">
    <property type="entry name" value="tRNA(m1g37)methyltransferase, domain 2"/>
    <property type="match status" value="1"/>
</dbReference>
<name>A0A223MA68_MESHO</name>
<dbReference type="GO" id="GO:1990904">
    <property type="term" value="C:ribonucleoprotein complex"/>
    <property type="evidence" value="ECO:0007669"/>
    <property type="project" value="UniProtKB-KW"/>
</dbReference>
<dbReference type="NCBIfam" id="TIGR01024">
    <property type="entry name" value="rplS_bact"/>
    <property type="match status" value="1"/>
</dbReference>
<evidence type="ECO:0000313" key="19">
    <source>
        <dbReference type="EMBL" id="ASU14452.1"/>
    </source>
</evidence>
<evidence type="ECO:0000259" key="18">
    <source>
        <dbReference type="Pfam" id="PF01746"/>
    </source>
</evidence>
<evidence type="ECO:0000256" key="11">
    <source>
        <dbReference type="ARBA" id="ARBA00022694"/>
    </source>
</evidence>
<evidence type="ECO:0000256" key="16">
    <source>
        <dbReference type="HAMAP-Rule" id="MF_00605"/>
    </source>
</evidence>
<dbReference type="InterPro" id="IPR001857">
    <property type="entry name" value="Ribosomal_bL19"/>
</dbReference>
<evidence type="ECO:0000256" key="3">
    <source>
        <dbReference type="ARBA" id="ARBA00004496"/>
    </source>
</evidence>
<dbReference type="FunFam" id="3.40.1280.10:FF:000001">
    <property type="entry name" value="tRNA (guanine-N(1)-)-methyltransferase"/>
    <property type="match status" value="1"/>
</dbReference>
<dbReference type="PROSITE" id="PS01015">
    <property type="entry name" value="RIBOSOMAL_L19"/>
    <property type="match status" value="1"/>
</dbReference>
<dbReference type="Proteomes" id="UP000215452">
    <property type="component" value="Chromosome"/>
</dbReference>
<dbReference type="GO" id="GO:0006412">
    <property type="term" value="P:translation"/>
    <property type="evidence" value="ECO:0007669"/>
    <property type="project" value="UniProtKB-UniRule"/>
</dbReference>
<evidence type="ECO:0000256" key="2">
    <source>
        <dbReference type="ARBA" id="ARBA00002634"/>
    </source>
</evidence>
<comment type="subunit">
    <text evidence="6 16">Homodimer.</text>
</comment>
<sequence length="366" mass="42669">MKINILTLFPRYFEVFCRESIIGKAIKQKKITINVVNFRDFSKNKHKKVDDYVYGGGPGLLLQIQPVVDALEKVGGLKIALSPQGQKFDQSVARKLAKEDEITILCGHYEGFDQRIIDNFIDFELSLGDFILTGGEIAAMAIIDAIIRLKPDIINPESLKNETFNDFLLDFPQYSRPANFRGLEVPKVLISGNHREIGEWRQEQRELITKKKRPDLWEKFLKIKNKNKLIFHYNFLKQIKNREFKMQAKLIEILESSQIRLYPQFQPGDNVRVYFKIQEGNKTRIQIFEGLVIKFKKNGLSSNFVVRKISHNVGVERTFLLHSPLVDKVEVIRSNKVRRAKLYYMKKRSGKSARLKEIKRKELKNL</sequence>
<evidence type="ECO:0000256" key="17">
    <source>
        <dbReference type="RuleBase" id="RU000559"/>
    </source>
</evidence>
<evidence type="ECO:0000256" key="6">
    <source>
        <dbReference type="ARBA" id="ARBA00011738"/>
    </source>
</evidence>
<dbReference type="InterPro" id="IPR016009">
    <property type="entry name" value="tRNA_MeTrfase_TRMD/TRM10"/>
</dbReference>
<dbReference type="InterPro" id="IPR018257">
    <property type="entry name" value="Ribosomal_bL19_CS"/>
</dbReference>
<proteinExistence type="inferred from homology"/>